<feature type="domain" description="PTS EIIB type-2" evidence="15">
    <location>
        <begin position="164"/>
        <end position="259"/>
    </location>
</feature>
<feature type="transmembrane region" description="Helical" evidence="13">
    <location>
        <begin position="504"/>
        <end position="523"/>
    </location>
</feature>
<evidence type="ECO:0000256" key="8">
    <source>
        <dbReference type="ARBA" id="ARBA00022683"/>
    </source>
</evidence>
<feature type="transmembrane region" description="Helical" evidence="13">
    <location>
        <begin position="543"/>
        <end position="561"/>
    </location>
</feature>
<keyword evidence="11 13" id="KW-1133">Transmembrane helix</keyword>
<feature type="transmembrane region" description="Helical" evidence="13">
    <location>
        <begin position="420"/>
        <end position="442"/>
    </location>
</feature>
<dbReference type="Pfam" id="PF02302">
    <property type="entry name" value="PTS_IIB"/>
    <property type="match status" value="1"/>
</dbReference>
<evidence type="ECO:0000259" key="16">
    <source>
        <dbReference type="PROSITE" id="PS51104"/>
    </source>
</evidence>
<dbReference type="Pfam" id="PF02378">
    <property type="entry name" value="PTS_EIIC"/>
    <property type="match status" value="1"/>
</dbReference>
<dbReference type="FunFam" id="3.40.50.2300:FF:000014">
    <property type="entry name" value="PTS system fructose-like transporter subunit IIB"/>
    <property type="match status" value="1"/>
</dbReference>
<evidence type="ECO:0000256" key="5">
    <source>
        <dbReference type="ARBA" id="ARBA00022553"/>
    </source>
</evidence>
<dbReference type="InterPro" id="IPR003353">
    <property type="entry name" value="PTS_IIB_fruc"/>
</dbReference>
<keyword evidence="5" id="KW-0597">Phosphoprotein</keyword>
<dbReference type="FunFam" id="3.40.930.10:FF:000009">
    <property type="entry name" value="PTS system, fructose specific IIABC component"/>
    <property type="match status" value="1"/>
</dbReference>
<feature type="transmembrane region" description="Helical" evidence="13">
    <location>
        <begin position="341"/>
        <end position="366"/>
    </location>
</feature>
<dbReference type="NCBIfam" id="TIGR01427">
    <property type="entry name" value="PTS_IIC_fructo"/>
    <property type="match status" value="1"/>
</dbReference>
<dbReference type="InterPro" id="IPR013014">
    <property type="entry name" value="PTS_EIIC_2"/>
</dbReference>
<dbReference type="InterPro" id="IPR006327">
    <property type="entry name" value="PTS_IIC_fruc"/>
</dbReference>
<evidence type="ECO:0000256" key="2">
    <source>
        <dbReference type="ARBA" id="ARBA00004496"/>
    </source>
</evidence>
<dbReference type="AlphaFoldDB" id="A0A4U0NDT7"/>
<dbReference type="InterPro" id="IPR002178">
    <property type="entry name" value="PTS_EIIA_type-2_dom"/>
</dbReference>
<dbReference type="GO" id="GO:0090563">
    <property type="term" value="F:protein-phosphocysteine-sugar phosphotransferase activity"/>
    <property type="evidence" value="ECO:0007669"/>
    <property type="project" value="TreeGrafter"/>
</dbReference>
<dbReference type="EMBL" id="SUMB01000006">
    <property type="protein sequence ID" value="TJZ52166.1"/>
    <property type="molecule type" value="Genomic_DNA"/>
</dbReference>
<dbReference type="PROSITE" id="PS51094">
    <property type="entry name" value="PTS_EIIA_TYPE_2"/>
    <property type="match status" value="1"/>
</dbReference>
<feature type="transmembrane region" description="Helical" evidence="13">
    <location>
        <begin position="605"/>
        <end position="625"/>
    </location>
</feature>
<gene>
    <name evidence="17" type="ORF">FCH28_20290</name>
</gene>
<dbReference type="CDD" id="cd05569">
    <property type="entry name" value="PTS_IIB_fructose"/>
    <property type="match status" value="1"/>
</dbReference>
<feature type="transmembrane region" description="Helical" evidence="13">
    <location>
        <begin position="298"/>
        <end position="321"/>
    </location>
</feature>
<keyword evidence="7" id="KW-0808">Transferase</keyword>
<keyword evidence="6" id="KW-0762">Sugar transport</keyword>
<dbReference type="PROSITE" id="PS51099">
    <property type="entry name" value="PTS_EIIB_TYPE_2"/>
    <property type="match status" value="1"/>
</dbReference>
<dbReference type="PROSITE" id="PS51104">
    <property type="entry name" value="PTS_EIIC_TYPE_2"/>
    <property type="match status" value="1"/>
</dbReference>
<evidence type="ECO:0000256" key="7">
    <source>
        <dbReference type="ARBA" id="ARBA00022679"/>
    </source>
</evidence>
<accession>A0A4U0NDT7</accession>
<keyword evidence="18" id="KW-1185">Reference proteome</keyword>
<dbReference type="InterPro" id="IPR003501">
    <property type="entry name" value="PTS_EIIB_2/3"/>
</dbReference>
<comment type="subcellular location">
    <subcellularLocation>
        <location evidence="1">Cell inner membrane</location>
        <topology evidence="1">Multi-pass membrane protein</topology>
    </subcellularLocation>
    <subcellularLocation>
        <location evidence="2">Cytoplasm</location>
    </subcellularLocation>
</comment>
<dbReference type="InterPro" id="IPR016152">
    <property type="entry name" value="PTrfase/Anion_transptr"/>
</dbReference>
<feature type="domain" description="PTS EIIC type-2" evidence="16">
    <location>
        <begin position="290"/>
        <end position="633"/>
    </location>
</feature>
<dbReference type="GO" id="GO:0005886">
    <property type="term" value="C:plasma membrane"/>
    <property type="evidence" value="ECO:0007669"/>
    <property type="project" value="UniProtKB-SubCell"/>
</dbReference>
<dbReference type="SUPFAM" id="SSF52794">
    <property type="entry name" value="PTS system IIB component-like"/>
    <property type="match status" value="1"/>
</dbReference>
<dbReference type="PANTHER" id="PTHR30505">
    <property type="entry name" value="FRUCTOSE-LIKE PERMEASE"/>
    <property type="match status" value="1"/>
</dbReference>
<keyword evidence="12 13" id="KW-0472">Membrane</keyword>
<feature type="transmembrane region" description="Helical" evidence="13">
    <location>
        <begin position="463"/>
        <end position="484"/>
    </location>
</feature>
<comment type="caution">
    <text evidence="17">The sequence shown here is derived from an EMBL/GenBank/DDBJ whole genome shotgun (WGS) entry which is preliminary data.</text>
</comment>
<dbReference type="NCBIfam" id="TIGR00829">
    <property type="entry name" value="FRU"/>
    <property type="match status" value="1"/>
</dbReference>
<evidence type="ECO:0000313" key="17">
    <source>
        <dbReference type="EMBL" id="TJZ52166.1"/>
    </source>
</evidence>
<dbReference type="OrthoDB" id="9782569at2"/>
<evidence type="ECO:0000256" key="9">
    <source>
        <dbReference type="ARBA" id="ARBA00022692"/>
    </source>
</evidence>
<dbReference type="GO" id="GO:0009401">
    <property type="term" value="P:phosphoenolpyruvate-dependent sugar phosphotransferase system"/>
    <property type="evidence" value="ECO:0007669"/>
    <property type="project" value="UniProtKB-KW"/>
</dbReference>
<dbReference type="PANTHER" id="PTHR30505:SF0">
    <property type="entry name" value="FRUCTOSE-LIKE PTS SYSTEM EIIBC COMPONENT-RELATED"/>
    <property type="match status" value="1"/>
</dbReference>
<dbReference type="Gene3D" id="3.40.930.10">
    <property type="entry name" value="Mannitol-specific EII, Chain A"/>
    <property type="match status" value="1"/>
</dbReference>
<keyword evidence="4" id="KW-1003">Cell membrane</keyword>
<protein>
    <submittedName>
        <fullName evidence="17">PTS lactose transporter subunit IIC</fullName>
    </submittedName>
</protein>
<evidence type="ECO:0000256" key="6">
    <source>
        <dbReference type="ARBA" id="ARBA00022597"/>
    </source>
</evidence>
<organism evidence="17 18">
    <name type="scientific">Streptomyces piniterrae</name>
    <dbReference type="NCBI Taxonomy" id="2571125"/>
    <lineage>
        <taxon>Bacteria</taxon>
        <taxon>Bacillati</taxon>
        <taxon>Actinomycetota</taxon>
        <taxon>Actinomycetes</taxon>
        <taxon>Kitasatosporales</taxon>
        <taxon>Streptomycetaceae</taxon>
        <taxon>Streptomyces</taxon>
    </lineage>
</organism>
<dbReference type="Gene3D" id="3.40.50.2300">
    <property type="match status" value="1"/>
</dbReference>
<dbReference type="SUPFAM" id="SSF55804">
    <property type="entry name" value="Phoshotransferase/anion transport protein"/>
    <property type="match status" value="1"/>
</dbReference>
<reference evidence="17 18" key="1">
    <citation type="submission" date="2019-04" db="EMBL/GenBank/DDBJ databases">
        <title>Streptomyces piniterrae sp. nov., a heliquinomycin-producing actinomycete isolated from rhizosphere soil of Pinus yunnanensis.</title>
        <authorList>
            <person name="Zhuang X."/>
            <person name="Zhao J."/>
        </authorList>
    </citation>
    <scope>NUCLEOTIDE SEQUENCE [LARGE SCALE GENOMIC DNA]</scope>
    <source>
        <strain evidence="18">jys28</strain>
    </source>
</reference>
<keyword evidence="3" id="KW-0813">Transport</keyword>
<evidence type="ECO:0000256" key="3">
    <source>
        <dbReference type="ARBA" id="ARBA00022448"/>
    </source>
</evidence>
<dbReference type="InterPro" id="IPR003352">
    <property type="entry name" value="PTS_EIIC"/>
</dbReference>
<evidence type="ECO:0000256" key="1">
    <source>
        <dbReference type="ARBA" id="ARBA00004429"/>
    </source>
</evidence>
<dbReference type="InterPro" id="IPR036095">
    <property type="entry name" value="PTS_EIIB-like_sf"/>
</dbReference>
<evidence type="ECO:0000256" key="12">
    <source>
        <dbReference type="ARBA" id="ARBA00023136"/>
    </source>
</evidence>
<dbReference type="GO" id="GO:0022877">
    <property type="term" value="F:protein-N(PI)-phosphohistidine-fructose phosphotransferase system transporter activity"/>
    <property type="evidence" value="ECO:0007669"/>
    <property type="project" value="InterPro"/>
</dbReference>
<dbReference type="GO" id="GO:0016301">
    <property type="term" value="F:kinase activity"/>
    <property type="evidence" value="ECO:0007669"/>
    <property type="project" value="UniProtKB-KW"/>
</dbReference>
<dbReference type="InterPro" id="IPR013011">
    <property type="entry name" value="PTS_EIIB_2"/>
</dbReference>
<evidence type="ECO:0000256" key="10">
    <source>
        <dbReference type="ARBA" id="ARBA00022777"/>
    </source>
</evidence>
<keyword evidence="8" id="KW-0598">Phosphotransferase system</keyword>
<name>A0A4U0NDT7_9ACTN</name>
<evidence type="ECO:0000259" key="14">
    <source>
        <dbReference type="PROSITE" id="PS51094"/>
    </source>
</evidence>
<dbReference type="Proteomes" id="UP000308697">
    <property type="component" value="Unassembled WGS sequence"/>
</dbReference>
<dbReference type="GO" id="GO:0005351">
    <property type="term" value="F:carbohydrate:proton symporter activity"/>
    <property type="evidence" value="ECO:0007669"/>
    <property type="project" value="InterPro"/>
</dbReference>
<dbReference type="GO" id="GO:0005737">
    <property type="term" value="C:cytoplasm"/>
    <property type="evidence" value="ECO:0007669"/>
    <property type="project" value="UniProtKB-SubCell"/>
</dbReference>
<dbReference type="Pfam" id="PF00359">
    <property type="entry name" value="PTS_EIIA_2"/>
    <property type="match status" value="1"/>
</dbReference>
<feature type="domain" description="PTS EIIA type-2" evidence="14">
    <location>
        <begin position="3"/>
        <end position="146"/>
    </location>
</feature>
<evidence type="ECO:0000313" key="18">
    <source>
        <dbReference type="Proteomes" id="UP000308697"/>
    </source>
</evidence>
<evidence type="ECO:0000256" key="13">
    <source>
        <dbReference type="SAM" id="Phobius"/>
    </source>
</evidence>
<dbReference type="RefSeq" id="WP_136741465.1">
    <property type="nucleotide sequence ID" value="NZ_SUMB01000006.1"/>
</dbReference>
<proteinExistence type="predicted"/>
<evidence type="ECO:0000256" key="11">
    <source>
        <dbReference type="ARBA" id="ARBA00022989"/>
    </source>
</evidence>
<evidence type="ECO:0000259" key="15">
    <source>
        <dbReference type="PROSITE" id="PS51099"/>
    </source>
</evidence>
<keyword evidence="10" id="KW-0418">Kinase</keyword>
<sequence>MSELITAELVDLDLSAETKDAAARSLAERMVASGRVTDLEGYLADVAAREAQMPTGLDGGIGIPHCRSEHVTEPTLAFGRSAAGVDFGAPDGPADLIFLIAAPTGGDADHLSILSTLARHLMDEAFTGALRSATDPAEAAALIRGDEPAAETSEPAPTAPPFRIVAVTSCPTGIAHTYMAAESLEKAGREAGVELTVETQGSAGFERLDPRLVADADGVIFAHDVEVRDKDRFAGKPTVDVGVKAGINRPAELIAEVREKAERGEVGAPARAAAPMDKNADTADGFATRLRKWLMTGVSYMVPFVAAGGLLIALAFAIGGYTIDKAPSVAEHFIWTESASWAALFFQVGGVAFGFLVPVLAGFIAYGMADRPGLVPGFVGGAIALTVNAGFLGGLIAGLLAGAVVMAIQRVGIPPVLRGIMPVVVIPLISSAIVGFLMFLVIGKPIAALQKALTDWLSGLSGANAIILGVILGLMMCFDLGGPLNKVAYAFAVGGLANPNEGSLKVMAAVMAAGMVPPLAMALATTVRGRLFTKAERENGKAAWVLGASFITEGAIPFAAADPLRVIPSAMAGGAVTGALSMAFGCTLRAPHGGIFVVPLIGQPLLYLLAVAAGTGVSTALVVLLKGSRCARP</sequence>
<dbReference type="CDD" id="cd00211">
    <property type="entry name" value="PTS_IIA_fru"/>
    <property type="match status" value="1"/>
</dbReference>
<feature type="transmembrane region" description="Helical" evidence="13">
    <location>
        <begin position="378"/>
        <end position="408"/>
    </location>
</feature>
<dbReference type="InterPro" id="IPR050864">
    <property type="entry name" value="Bacterial_PTS_Sugar_Transport"/>
</dbReference>
<evidence type="ECO:0000256" key="4">
    <source>
        <dbReference type="ARBA" id="ARBA00022475"/>
    </source>
</evidence>
<keyword evidence="9 13" id="KW-0812">Transmembrane</keyword>